<dbReference type="Proteomes" id="UP000294933">
    <property type="component" value="Unassembled WGS sequence"/>
</dbReference>
<dbReference type="AlphaFoldDB" id="A0A4Y7PE10"/>
<dbReference type="VEuPathDB" id="FungiDB:BD410DRAFT_810736"/>
<evidence type="ECO:0000313" key="1">
    <source>
        <dbReference type="EMBL" id="TDL13228.1"/>
    </source>
</evidence>
<name>A0A4Y7PE10_9AGAM</name>
<proteinExistence type="predicted"/>
<keyword evidence="2" id="KW-1185">Reference proteome</keyword>
<gene>
    <name evidence="1" type="ORF">BD410DRAFT_810736</name>
</gene>
<evidence type="ECO:0000313" key="2">
    <source>
        <dbReference type="Proteomes" id="UP000294933"/>
    </source>
</evidence>
<organism evidence="1 2">
    <name type="scientific">Rickenella mellea</name>
    <dbReference type="NCBI Taxonomy" id="50990"/>
    <lineage>
        <taxon>Eukaryota</taxon>
        <taxon>Fungi</taxon>
        <taxon>Dikarya</taxon>
        <taxon>Basidiomycota</taxon>
        <taxon>Agaricomycotina</taxon>
        <taxon>Agaricomycetes</taxon>
        <taxon>Hymenochaetales</taxon>
        <taxon>Rickenellaceae</taxon>
        <taxon>Rickenella</taxon>
    </lineage>
</organism>
<dbReference type="EMBL" id="ML170826">
    <property type="protein sequence ID" value="TDL13228.1"/>
    <property type="molecule type" value="Genomic_DNA"/>
</dbReference>
<accession>A0A4Y7PE10</accession>
<sequence length="225" mass="25663">MHLQHESLSLTNKGNGIACNGGGDPNNLPHSIALLLEQAVSERRSPTQKIDASASGILFQSSREKVRQRTEDEKRPVSDRGWRGIALWWHIRWYQAVANGKTLGDRMTERCLCSLIQILRHEVTEPSPAFCGVEVEDPHPTRALRMGVRILGKRFCAKVHWMRKHNNYLVLHLESAKLMRSYKRLMRLLTELTVAKDVRHNAAKQLLPNTHANPRLKHKLEPAPT</sequence>
<protein>
    <submittedName>
        <fullName evidence="1">Uncharacterized protein</fullName>
    </submittedName>
</protein>
<reference evidence="1 2" key="1">
    <citation type="submission" date="2018-06" db="EMBL/GenBank/DDBJ databases">
        <title>A transcriptomic atlas of mushroom development highlights an independent origin of complex multicellularity.</title>
        <authorList>
            <consortium name="DOE Joint Genome Institute"/>
            <person name="Krizsan K."/>
            <person name="Almasi E."/>
            <person name="Merenyi Z."/>
            <person name="Sahu N."/>
            <person name="Viragh M."/>
            <person name="Koszo T."/>
            <person name="Mondo S."/>
            <person name="Kiss B."/>
            <person name="Balint B."/>
            <person name="Kues U."/>
            <person name="Barry K."/>
            <person name="Hegedus J.C."/>
            <person name="Henrissat B."/>
            <person name="Johnson J."/>
            <person name="Lipzen A."/>
            <person name="Ohm R."/>
            <person name="Nagy I."/>
            <person name="Pangilinan J."/>
            <person name="Yan J."/>
            <person name="Xiong Y."/>
            <person name="Grigoriev I.V."/>
            <person name="Hibbett D.S."/>
            <person name="Nagy L.G."/>
        </authorList>
    </citation>
    <scope>NUCLEOTIDE SEQUENCE [LARGE SCALE GENOMIC DNA]</scope>
    <source>
        <strain evidence="1 2">SZMC22713</strain>
    </source>
</reference>